<evidence type="ECO:0000313" key="3">
    <source>
        <dbReference type="Proteomes" id="UP000041254"/>
    </source>
</evidence>
<gene>
    <name evidence="2" type="ORF">Vbra_11053</name>
</gene>
<proteinExistence type="predicted"/>
<feature type="signal peptide" evidence="1">
    <location>
        <begin position="1"/>
        <end position="26"/>
    </location>
</feature>
<reference evidence="2 3" key="1">
    <citation type="submission" date="2014-11" db="EMBL/GenBank/DDBJ databases">
        <authorList>
            <person name="Zhu J."/>
            <person name="Qi W."/>
            <person name="Song R."/>
        </authorList>
    </citation>
    <scope>NUCLEOTIDE SEQUENCE [LARGE SCALE GENOMIC DNA]</scope>
</reference>
<dbReference type="EMBL" id="CDMY01000098">
    <property type="protein sequence ID" value="CEL92669.1"/>
    <property type="molecule type" value="Genomic_DNA"/>
</dbReference>
<dbReference type="VEuPathDB" id="CryptoDB:Vbra_11053"/>
<dbReference type="Proteomes" id="UP000041254">
    <property type="component" value="Unassembled WGS sequence"/>
</dbReference>
<organism evidence="2 3">
    <name type="scientific">Vitrella brassicaformis (strain CCMP3155)</name>
    <dbReference type="NCBI Taxonomy" id="1169540"/>
    <lineage>
        <taxon>Eukaryota</taxon>
        <taxon>Sar</taxon>
        <taxon>Alveolata</taxon>
        <taxon>Colpodellida</taxon>
        <taxon>Vitrellaceae</taxon>
        <taxon>Vitrella</taxon>
    </lineage>
</organism>
<keyword evidence="1" id="KW-0732">Signal</keyword>
<name>A0A0G4EBK5_VITBC</name>
<sequence>MHHLGHGTRYCAIAVALVLLVGLCAAIQTANGKTPTGRMHRWGSDASCRLSGDDIDGDAFIQQSGGSVSAAYLQTALGKARRIIEAAHTASANSVAASGNAVKALEKLTTTIQLTGRPITASAFTEEGKSGDTCKVVFEPILLVSSRKAISYGMDGMNYKWFPPSGCGKGEVCVIDRVKFISWVPDEDEPAAGSPSSDTIGTGTCENKCVDGKTYKLDNGKGEFCIRSNTIITHDNYERLKNEGSFKKFLTSKEITWSNTEDPLAVHYKYFISDALPSVRFHIYFPGHKIYDQLRFR</sequence>
<protein>
    <submittedName>
        <fullName evidence="2">Uncharacterized protein</fullName>
    </submittedName>
</protein>
<evidence type="ECO:0000256" key="1">
    <source>
        <dbReference type="SAM" id="SignalP"/>
    </source>
</evidence>
<evidence type="ECO:0000313" key="2">
    <source>
        <dbReference type="EMBL" id="CEL92669.1"/>
    </source>
</evidence>
<accession>A0A0G4EBK5</accession>
<keyword evidence="3" id="KW-1185">Reference proteome</keyword>
<feature type="chain" id="PRO_5005187511" evidence="1">
    <location>
        <begin position="27"/>
        <end position="297"/>
    </location>
</feature>
<dbReference type="PhylomeDB" id="A0A0G4EBK5"/>
<dbReference type="InParanoid" id="A0A0G4EBK5"/>
<dbReference type="AlphaFoldDB" id="A0A0G4EBK5"/>